<sequence>MSPCPTMTVSEGVKQFSRLWRKRSTLAPEDEVEKIWVVTGGVNPDGIVVRTSVELGSAELGRLALQAKVRQLRILKGRLQYQLLSGHGPETGWVSLKVGGKELLEKAPEERLVSAAASADGSAANPQAPHDEVSPTNDGSHQEVTPLPQATELAAQFEAKSGTLWEVTGGLNPEGLLVRASMARSSLELPRRLAPGARLRQRQLVEGRLCYELVSGEGPETGWVSLRANGCELLRRILTTPKASEDPLLNTDFMGIPRGACTSCRQCTMWVFDSLSLVEWGGNDTKSTIEERRNSYDRKMRGYQEKRKGQSALCERCQCPAEQHLDLSGWLEAVRTAARPFRETYEEAIRKDPAYRHLGRAMGTARTRRLPRAMRIPADSLTWQHREVAMFLLSLGVYDPRRDARKQLGDAGHANELISVICPTSEKRHAFHPLLYENFCLQSYEDKELVVIDTGAKPSDFLLRKAAEDSRVIYYHFVVDDSRENDPMSAVILDDGFSVLTGEDVKKRRGLSFKPRGGWSLGFKRNLCCHLARGAIIAHFDDDDLYAANYLSRMSATLAQRKRAMQPAAATLSEWHMMDVKDQRFGFFDPKTDNLLSHEQRESFMYGYGFSFVYTRSAWETVPFPDTEWSEDGDFMGRLQLRRIPIELVRCPQALAAHTHHSDSTSGGELCGNIRLGYAVQTPEEFKSVLPTARRVALDTRVRQGSQHPLRAEMHRVLDGGFGYAPSEVRWHEKEQFLRNNPDVSKRSATLQYKEWQGSFPRGLHGAVAAVPAKAAGGGNAKPGEVGSRCTKLNGKCAFEDLRLAARVQSFYLEHNRQFTYKQYMKLLLPGRLTQHAVMECQNYTECGSLGADNSSALLVSCLALGRAGFGRQPVPTLSRDATVQTVSRFPTDPVVPPKATPKATFPQLPSVEESPHREESSVFGLSVTDEGLALQKMKDELLMKLSDHDKILNQILQKLGQGGLAQDLRGRGVKVVDFGLRQQSDDSACSKAVAGGSHEMPPMRPDAQEQEAHYEKKDAFARPTFTPALFSTFTQFELDKQEEAYAVDGAVSRVLYSQDAKTTSTQPRGTWVSRMVKHTFFDLFCAFVIITNSIFLGVEVELTIAQPESFQQGVHVIQYVYAAWFLLELILRVYVDGRGFFCGEDWLWGMLDVFVVMSSIWELAVDIVYALHQDGPGGVTSVSGLKALRIIRITRVIKVVRLMRVFKLLMAFRTLITSIVYTLKSLFWALMLLIVIVYVFAVLFSQAVNDFMIEAAADLSEKELAHCHAYFGSLSNTMLSLFMSISGGVSWEDVLLPLKAVSIVWVFVYLFYISFTYFAVLNVVTGVFCQSAIESAQNDHAAVVHSILRNKQAHVDKIYSLFSKLGAERTGVITFAMFEEKINSPAVREYFDILGLDVWDAWTFFKLLDLDEGGDVEIEEFLMGCLRLRGFAKAIDVGKIIHDQTWLIRSTGKFHSHVDEELTRLSGQMSQLLGLIQGV</sequence>
<evidence type="ECO:0000256" key="4">
    <source>
        <dbReference type="ARBA" id="ARBA00022989"/>
    </source>
</evidence>
<feature type="domain" description="Ion transport" evidence="8">
    <location>
        <begin position="1079"/>
        <end position="1329"/>
    </location>
</feature>
<keyword evidence="10" id="KW-1185">Reference proteome</keyword>
<keyword evidence="4 7" id="KW-1133">Transmembrane helix</keyword>
<comment type="subcellular location">
    <subcellularLocation>
        <location evidence="1">Membrane</location>
        <topology evidence="1">Multi-pass membrane protein</topology>
    </subcellularLocation>
</comment>
<dbReference type="GO" id="GO:0001518">
    <property type="term" value="C:voltage-gated sodium channel complex"/>
    <property type="evidence" value="ECO:0007669"/>
    <property type="project" value="TreeGrafter"/>
</dbReference>
<feature type="transmembrane region" description="Helical" evidence="7">
    <location>
        <begin position="1270"/>
        <end position="1292"/>
    </location>
</feature>
<dbReference type="InterPro" id="IPR011992">
    <property type="entry name" value="EF-hand-dom_pair"/>
</dbReference>
<feature type="transmembrane region" description="Helical" evidence="7">
    <location>
        <begin position="1228"/>
        <end position="1249"/>
    </location>
</feature>
<dbReference type="Gene3D" id="1.20.120.350">
    <property type="entry name" value="Voltage-gated potassium channels. Chain C"/>
    <property type="match status" value="1"/>
</dbReference>
<organism evidence="9 10">
    <name type="scientific">Effrenium voratum</name>
    <dbReference type="NCBI Taxonomy" id="2562239"/>
    <lineage>
        <taxon>Eukaryota</taxon>
        <taxon>Sar</taxon>
        <taxon>Alveolata</taxon>
        <taxon>Dinophyceae</taxon>
        <taxon>Suessiales</taxon>
        <taxon>Symbiodiniaceae</taxon>
        <taxon>Effrenium</taxon>
    </lineage>
</organism>
<feature type="transmembrane region" description="Helical" evidence="7">
    <location>
        <begin position="1304"/>
        <end position="1329"/>
    </location>
</feature>
<accession>A0AA36JHY4</accession>
<feature type="transmembrane region" description="Helical" evidence="7">
    <location>
        <begin position="1117"/>
        <end position="1136"/>
    </location>
</feature>
<dbReference type="SUPFAM" id="SSF81324">
    <property type="entry name" value="Voltage-gated potassium channels"/>
    <property type="match status" value="1"/>
</dbReference>
<name>A0AA36JHY4_9DINO</name>
<keyword evidence="5 7" id="KW-0472">Membrane</keyword>
<dbReference type="PROSITE" id="PS00018">
    <property type="entry name" value="EF_HAND_1"/>
    <property type="match status" value="1"/>
</dbReference>
<evidence type="ECO:0000256" key="2">
    <source>
        <dbReference type="ARBA" id="ARBA00022692"/>
    </source>
</evidence>
<feature type="compositionally biased region" description="Low complexity" evidence="6">
    <location>
        <begin position="114"/>
        <end position="124"/>
    </location>
</feature>
<evidence type="ECO:0000256" key="7">
    <source>
        <dbReference type="SAM" id="Phobius"/>
    </source>
</evidence>
<dbReference type="CDD" id="cd00761">
    <property type="entry name" value="Glyco_tranf_GTA_type"/>
    <property type="match status" value="1"/>
</dbReference>
<dbReference type="Gene3D" id="1.10.287.70">
    <property type="match status" value="1"/>
</dbReference>
<dbReference type="InterPro" id="IPR043203">
    <property type="entry name" value="VGCC_Ca_Na"/>
</dbReference>
<evidence type="ECO:0000313" key="9">
    <source>
        <dbReference type="EMBL" id="CAJ1405384.1"/>
    </source>
</evidence>
<dbReference type="EMBL" id="CAUJNA010003582">
    <property type="protein sequence ID" value="CAJ1405384.1"/>
    <property type="molecule type" value="Genomic_DNA"/>
</dbReference>
<evidence type="ECO:0000256" key="3">
    <source>
        <dbReference type="ARBA" id="ARBA00022837"/>
    </source>
</evidence>
<feature type="transmembrane region" description="Helical" evidence="7">
    <location>
        <begin position="1148"/>
        <end position="1172"/>
    </location>
</feature>
<gene>
    <name evidence="9" type="ORF">EVOR1521_LOCUS27611</name>
</gene>
<feature type="transmembrane region" description="Helical" evidence="7">
    <location>
        <begin position="1081"/>
        <end position="1105"/>
    </location>
</feature>
<feature type="region of interest" description="Disordered" evidence="6">
    <location>
        <begin position="890"/>
        <end position="923"/>
    </location>
</feature>
<feature type="transmembrane region" description="Helical" evidence="7">
    <location>
        <begin position="1203"/>
        <end position="1222"/>
    </location>
</feature>
<feature type="region of interest" description="Disordered" evidence="6">
    <location>
        <begin position="111"/>
        <end position="144"/>
    </location>
</feature>
<keyword evidence="3" id="KW-0106">Calcium</keyword>
<keyword evidence="2 7" id="KW-0812">Transmembrane</keyword>
<dbReference type="InterPro" id="IPR029044">
    <property type="entry name" value="Nucleotide-diphossugar_trans"/>
</dbReference>
<comment type="caution">
    <text evidence="9">The sequence shown here is derived from an EMBL/GenBank/DDBJ whole genome shotgun (WGS) entry which is preliminary data.</text>
</comment>
<dbReference type="InterPro" id="IPR027359">
    <property type="entry name" value="Volt_channel_dom_sf"/>
</dbReference>
<evidence type="ECO:0000256" key="6">
    <source>
        <dbReference type="SAM" id="MobiDB-lite"/>
    </source>
</evidence>
<dbReference type="Gene3D" id="3.90.550.10">
    <property type="entry name" value="Spore Coat Polysaccharide Biosynthesis Protein SpsA, Chain A"/>
    <property type="match status" value="1"/>
</dbReference>
<dbReference type="InterPro" id="IPR005821">
    <property type="entry name" value="Ion_trans_dom"/>
</dbReference>
<protein>
    <recommendedName>
        <fullName evidence="8">Ion transport domain-containing protein</fullName>
    </recommendedName>
</protein>
<evidence type="ECO:0000256" key="5">
    <source>
        <dbReference type="ARBA" id="ARBA00023136"/>
    </source>
</evidence>
<feature type="compositionally biased region" description="Polar residues" evidence="6">
    <location>
        <begin position="134"/>
        <end position="143"/>
    </location>
</feature>
<evidence type="ECO:0000259" key="8">
    <source>
        <dbReference type="Pfam" id="PF00520"/>
    </source>
</evidence>
<dbReference type="SUPFAM" id="SSF47473">
    <property type="entry name" value="EF-hand"/>
    <property type="match status" value="1"/>
</dbReference>
<reference evidence="9" key="1">
    <citation type="submission" date="2023-08" db="EMBL/GenBank/DDBJ databases">
        <authorList>
            <person name="Chen Y."/>
            <person name="Shah S."/>
            <person name="Dougan E. K."/>
            <person name="Thang M."/>
            <person name="Chan C."/>
        </authorList>
    </citation>
    <scope>NUCLEOTIDE SEQUENCE</scope>
</reference>
<dbReference type="Proteomes" id="UP001178507">
    <property type="component" value="Unassembled WGS sequence"/>
</dbReference>
<dbReference type="InterPro" id="IPR018247">
    <property type="entry name" value="EF_Hand_1_Ca_BS"/>
</dbReference>
<evidence type="ECO:0000313" key="10">
    <source>
        <dbReference type="Proteomes" id="UP001178507"/>
    </source>
</evidence>
<dbReference type="PANTHER" id="PTHR10037">
    <property type="entry name" value="VOLTAGE-GATED CATION CHANNEL CALCIUM AND SODIUM"/>
    <property type="match status" value="1"/>
</dbReference>
<evidence type="ECO:0000256" key="1">
    <source>
        <dbReference type="ARBA" id="ARBA00004141"/>
    </source>
</evidence>
<dbReference type="PANTHER" id="PTHR10037:SF62">
    <property type="entry name" value="SODIUM CHANNEL PROTEIN 60E"/>
    <property type="match status" value="1"/>
</dbReference>
<dbReference type="Pfam" id="PF00520">
    <property type="entry name" value="Ion_trans"/>
    <property type="match status" value="1"/>
</dbReference>
<proteinExistence type="predicted"/>
<dbReference type="GO" id="GO:0005248">
    <property type="term" value="F:voltage-gated sodium channel activity"/>
    <property type="evidence" value="ECO:0007669"/>
    <property type="project" value="TreeGrafter"/>
</dbReference>
<dbReference type="SUPFAM" id="SSF53448">
    <property type="entry name" value="Nucleotide-diphospho-sugar transferases"/>
    <property type="match status" value="1"/>
</dbReference>